<evidence type="ECO:0000256" key="5">
    <source>
        <dbReference type="ARBA" id="ARBA00023136"/>
    </source>
</evidence>
<dbReference type="Proteomes" id="UP000196573">
    <property type="component" value="Unassembled WGS sequence"/>
</dbReference>
<feature type="domain" description="Band 7" evidence="8">
    <location>
        <begin position="21"/>
        <end position="185"/>
    </location>
</feature>
<comment type="similarity">
    <text evidence="2 6">Belongs to the band 7/mec-2 family. HflC subfamily.</text>
</comment>
<accession>A0A1X7AKM4</accession>
<comment type="subcellular location">
    <subcellularLocation>
        <location evidence="1">Membrane</location>
        <topology evidence="1">Single-pass membrane protein</topology>
    </subcellularLocation>
</comment>
<keyword evidence="9" id="KW-0378">Hydrolase</keyword>
<dbReference type="InterPro" id="IPR010200">
    <property type="entry name" value="HflC"/>
</dbReference>
<dbReference type="PANTHER" id="PTHR42911">
    <property type="entry name" value="MODULATOR OF FTSH PROTEASE HFLC"/>
    <property type="match status" value="1"/>
</dbReference>
<feature type="transmembrane region" description="Helical" evidence="7">
    <location>
        <begin position="6"/>
        <end position="26"/>
    </location>
</feature>
<dbReference type="OrthoDB" id="9812991at2"/>
<dbReference type="CDD" id="cd03405">
    <property type="entry name" value="SPFH_HflC"/>
    <property type="match status" value="1"/>
</dbReference>
<name>A0A1X7AKM4_9GAMM</name>
<keyword evidence="4 7" id="KW-1133">Transmembrane helix</keyword>
<keyword evidence="10" id="KW-1185">Reference proteome</keyword>
<dbReference type="NCBIfam" id="TIGR01932">
    <property type="entry name" value="hflC"/>
    <property type="match status" value="1"/>
</dbReference>
<comment type="function">
    <text evidence="6">HflC and HflK could regulate a protease.</text>
</comment>
<evidence type="ECO:0000313" key="10">
    <source>
        <dbReference type="Proteomes" id="UP000196573"/>
    </source>
</evidence>
<dbReference type="SMART" id="SM00244">
    <property type="entry name" value="PHB"/>
    <property type="match status" value="1"/>
</dbReference>
<dbReference type="AlphaFoldDB" id="A0A1X7AKM4"/>
<organism evidence="9 10">
    <name type="scientific">Parendozoicomonas haliclonae</name>
    <dbReference type="NCBI Taxonomy" id="1960125"/>
    <lineage>
        <taxon>Bacteria</taxon>
        <taxon>Pseudomonadati</taxon>
        <taxon>Pseudomonadota</taxon>
        <taxon>Gammaproteobacteria</taxon>
        <taxon>Oceanospirillales</taxon>
        <taxon>Endozoicomonadaceae</taxon>
        <taxon>Parendozoicomonas</taxon>
    </lineage>
</organism>
<dbReference type="GO" id="GO:0008233">
    <property type="term" value="F:peptidase activity"/>
    <property type="evidence" value="ECO:0007669"/>
    <property type="project" value="UniProtKB-KW"/>
</dbReference>
<evidence type="ECO:0000259" key="8">
    <source>
        <dbReference type="SMART" id="SM00244"/>
    </source>
</evidence>
<evidence type="ECO:0000256" key="1">
    <source>
        <dbReference type="ARBA" id="ARBA00004167"/>
    </source>
</evidence>
<dbReference type="InterPro" id="IPR001107">
    <property type="entry name" value="Band_7"/>
</dbReference>
<dbReference type="EMBL" id="FWPT01000006">
    <property type="protein sequence ID" value="SMA48187.1"/>
    <property type="molecule type" value="Genomic_DNA"/>
</dbReference>
<dbReference type="PRINTS" id="PR00721">
    <property type="entry name" value="STOMATIN"/>
</dbReference>
<dbReference type="GO" id="GO:0016020">
    <property type="term" value="C:membrane"/>
    <property type="evidence" value="ECO:0007669"/>
    <property type="project" value="UniProtKB-SubCell"/>
</dbReference>
<protein>
    <recommendedName>
        <fullName evidence="6">Protein HflC</fullName>
    </recommendedName>
</protein>
<dbReference type="Gene3D" id="3.30.479.30">
    <property type="entry name" value="Band 7 domain"/>
    <property type="match status" value="1"/>
</dbReference>
<keyword evidence="3 7" id="KW-0812">Transmembrane</keyword>
<dbReference type="PIRSF" id="PIRSF005651">
    <property type="entry name" value="HflC"/>
    <property type="match status" value="1"/>
</dbReference>
<dbReference type="SUPFAM" id="SSF117892">
    <property type="entry name" value="Band 7/SPFH domain"/>
    <property type="match status" value="1"/>
</dbReference>
<dbReference type="RefSeq" id="WP_087110636.1">
    <property type="nucleotide sequence ID" value="NZ_CBCSCN010000006.1"/>
</dbReference>
<evidence type="ECO:0000313" key="9">
    <source>
        <dbReference type="EMBL" id="SMA48187.1"/>
    </source>
</evidence>
<sequence length="291" mass="33127">MSNRLISIVIVLGLAFIVGVQSLYIVNERERAVLLRFGEIVDPDVEPGLHVKIPFIDKVRVFDGRLMALEVPQARFLTLEQKAVIVDAYIKWRIEDVQKFYKATNGDLFRVKQLLTARTDSSLRNSFGGLTLHEVVSGRREEMMQNISESLNKVAMEELGVAVRDVRVKKIDLPEDVSDSVFQRMASAREKEAQEYRSKGKEMGKGVRANADRERRVILADAYRKAEILRGEGDAQSAAIYAKAYQQDPEFYSFYRSLQAYKESFNSPSDVLLLEPDSDFFKFLNKSSGNK</sequence>
<dbReference type="Pfam" id="PF01145">
    <property type="entry name" value="Band_7"/>
    <property type="match status" value="1"/>
</dbReference>
<evidence type="ECO:0000256" key="6">
    <source>
        <dbReference type="PIRNR" id="PIRNR005651"/>
    </source>
</evidence>
<dbReference type="InterPro" id="IPR001972">
    <property type="entry name" value="Stomatin_HflK_fam"/>
</dbReference>
<gene>
    <name evidence="9" type="primary">hflC_2</name>
    <name evidence="9" type="ORF">EHSB41UT_02643</name>
</gene>
<dbReference type="GO" id="GO:0006508">
    <property type="term" value="P:proteolysis"/>
    <property type="evidence" value="ECO:0007669"/>
    <property type="project" value="UniProtKB-KW"/>
</dbReference>
<keyword evidence="9" id="KW-0645">Protease</keyword>
<evidence type="ECO:0000256" key="7">
    <source>
        <dbReference type="SAM" id="Phobius"/>
    </source>
</evidence>
<evidence type="ECO:0000256" key="3">
    <source>
        <dbReference type="ARBA" id="ARBA00022692"/>
    </source>
</evidence>
<reference evidence="9 10" key="1">
    <citation type="submission" date="2017-03" db="EMBL/GenBank/DDBJ databases">
        <authorList>
            <person name="Afonso C.L."/>
            <person name="Miller P.J."/>
            <person name="Scott M.A."/>
            <person name="Spackman E."/>
            <person name="Goraichik I."/>
            <person name="Dimitrov K.M."/>
            <person name="Suarez D.L."/>
            <person name="Swayne D.E."/>
        </authorList>
    </citation>
    <scope>NUCLEOTIDE SEQUENCE [LARGE SCALE GENOMIC DNA]</scope>
    <source>
        <strain evidence="9">SB41UT1</strain>
    </source>
</reference>
<evidence type="ECO:0000256" key="2">
    <source>
        <dbReference type="ARBA" id="ARBA00007862"/>
    </source>
</evidence>
<keyword evidence="5 7" id="KW-0472">Membrane</keyword>
<evidence type="ECO:0000256" key="4">
    <source>
        <dbReference type="ARBA" id="ARBA00022989"/>
    </source>
</evidence>
<dbReference type="InterPro" id="IPR036013">
    <property type="entry name" value="Band_7/SPFH_dom_sf"/>
</dbReference>
<dbReference type="PANTHER" id="PTHR42911:SF1">
    <property type="entry name" value="MODULATOR OF FTSH PROTEASE HFLC"/>
    <property type="match status" value="1"/>
</dbReference>
<proteinExistence type="inferred from homology"/>